<gene>
    <name evidence="10" type="ORF">GKIL_1014</name>
</gene>
<comment type="catalytic activity">
    <reaction evidence="8">
        <text>kanamycin B + acetyl-CoA = N(6')-acetylkanamycin B + CoA + H(+)</text>
        <dbReference type="Rhea" id="RHEA:16449"/>
        <dbReference type="ChEBI" id="CHEBI:15378"/>
        <dbReference type="ChEBI" id="CHEBI:57287"/>
        <dbReference type="ChEBI" id="CHEBI:57288"/>
        <dbReference type="ChEBI" id="CHEBI:58390"/>
        <dbReference type="ChEBI" id="CHEBI:58549"/>
        <dbReference type="EC" id="2.3.1.82"/>
    </reaction>
</comment>
<evidence type="ECO:0000256" key="7">
    <source>
        <dbReference type="ARBA" id="ARBA00029660"/>
    </source>
</evidence>
<keyword evidence="5" id="KW-0046">Antibiotic resistance</keyword>
<organism evidence="10 11">
    <name type="scientific">Gloeobacter kilaueensis (strain ATCC BAA-2537 / CCAP 1431/1 / ULC 316 / JS1)</name>
    <dbReference type="NCBI Taxonomy" id="1183438"/>
    <lineage>
        <taxon>Bacteria</taxon>
        <taxon>Bacillati</taxon>
        <taxon>Cyanobacteriota</taxon>
        <taxon>Cyanophyceae</taxon>
        <taxon>Gloeobacterales</taxon>
        <taxon>Gloeobacteraceae</taxon>
        <taxon>Gloeobacter</taxon>
    </lineage>
</organism>
<dbReference type="PIRSF" id="PIRSF000452">
    <property type="entry name" value="6-N-acetyltransf"/>
    <property type="match status" value="1"/>
</dbReference>
<evidence type="ECO:0000313" key="11">
    <source>
        <dbReference type="Proteomes" id="UP000017396"/>
    </source>
</evidence>
<dbReference type="InterPro" id="IPR000182">
    <property type="entry name" value="GNAT_dom"/>
</dbReference>
<dbReference type="Pfam" id="PF00583">
    <property type="entry name" value="Acetyltransf_1"/>
    <property type="match status" value="1"/>
</dbReference>
<evidence type="ECO:0000259" key="9">
    <source>
        <dbReference type="PROSITE" id="PS51186"/>
    </source>
</evidence>
<protein>
    <recommendedName>
        <fullName evidence="3">Aminoglycoside N(6')-acetyltransferase type 1</fullName>
        <ecNumber evidence="2">2.3.1.82</ecNumber>
    </recommendedName>
    <alternativeName>
        <fullName evidence="7">Aminoglycoside resistance protein</fullName>
    </alternativeName>
</protein>
<dbReference type="STRING" id="1183438.GKIL_1014"/>
<evidence type="ECO:0000256" key="6">
    <source>
        <dbReference type="ARBA" id="ARBA00023315"/>
    </source>
</evidence>
<dbReference type="InterPro" id="IPR016181">
    <property type="entry name" value="Acyl_CoA_acyltransferase"/>
</dbReference>
<dbReference type="RefSeq" id="WP_023172327.1">
    <property type="nucleotide sequence ID" value="NC_022600.1"/>
</dbReference>
<dbReference type="PROSITE" id="PS51186">
    <property type="entry name" value="GNAT"/>
    <property type="match status" value="1"/>
</dbReference>
<accession>U5QHX1</accession>
<dbReference type="HOGENOM" id="CLU_127011_0_0_3"/>
<dbReference type="SUPFAM" id="SSF55729">
    <property type="entry name" value="Acyl-CoA N-acyltransferases (Nat)"/>
    <property type="match status" value="1"/>
</dbReference>
<reference evidence="10 11" key="1">
    <citation type="journal article" date="2013" name="PLoS ONE">
        <title>Cultivation and Complete Genome Sequencing of Gloeobacter kilaueensis sp. nov., from a Lava Cave in Kilauea Caldera, Hawai'i.</title>
        <authorList>
            <person name="Saw J.H."/>
            <person name="Schatz M."/>
            <person name="Brown M.V."/>
            <person name="Kunkel D.D."/>
            <person name="Foster J.S."/>
            <person name="Shick H."/>
            <person name="Christensen S."/>
            <person name="Hou S."/>
            <person name="Wan X."/>
            <person name="Donachie S.P."/>
        </authorList>
    </citation>
    <scope>NUCLEOTIDE SEQUENCE [LARGE SCALE GENOMIC DNA]</scope>
    <source>
        <strain evidence="11">JS</strain>
    </source>
</reference>
<dbReference type="GO" id="GO:0047663">
    <property type="term" value="F:aminoglycoside 6'-N-acetyltransferase activity"/>
    <property type="evidence" value="ECO:0007669"/>
    <property type="project" value="UniProtKB-EC"/>
</dbReference>
<evidence type="ECO:0000256" key="8">
    <source>
        <dbReference type="ARBA" id="ARBA00048923"/>
    </source>
</evidence>
<dbReference type="EMBL" id="CP003587">
    <property type="protein sequence ID" value="AGY57260.1"/>
    <property type="molecule type" value="Genomic_DNA"/>
</dbReference>
<dbReference type="InterPro" id="IPR024170">
    <property type="entry name" value="Aminoglycoside_N6-AcTrfrase"/>
</dbReference>
<dbReference type="GO" id="GO:0046677">
    <property type="term" value="P:response to antibiotic"/>
    <property type="evidence" value="ECO:0007669"/>
    <property type="project" value="UniProtKB-KW"/>
</dbReference>
<keyword evidence="6" id="KW-0012">Acyltransferase</keyword>
<comment type="subunit">
    <text evidence="1">Homodimer.</text>
</comment>
<dbReference type="KEGG" id="glj:GKIL_1014"/>
<dbReference type="AlphaFoldDB" id="U5QHX1"/>
<evidence type="ECO:0000256" key="1">
    <source>
        <dbReference type="ARBA" id="ARBA00011738"/>
    </source>
</evidence>
<evidence type="ECO:0000256" key="3">
    <source>
        <dbReference type="ARBA" id="ARBA00017677"/>
    </source>
</evidence>
<feature type="domain" description="N-acetyltransferase" evidence="9">
    <location>
        <begin position="1"/>
        <end position="139"/>
    </location>
</feature>
<evidence type="ECO:0000256" key="2">
    <source>
        <dbReference type="ARBA" id="ARBA00012888"/>
    </source>
</evidence>
<keyword evidence="11" id="KW-1185">Reference proteome</keyword>
<evidence type="ECO:0000256" key="5">
    <source>
        <dbReference type="ARBA" id="ARBA00023251"/>
    </source>
</evidence>
<name>U5QHX1_GLOK1</name>
<dbReference type="Proteomes" id="UP000017396">
    <property type="component" value="Chromosome"/>
</dbReference>
<dbReference type="Gene3D" id="3.40.630.30">
    <property type="match status" value="1"/>
</dbReference>
<evidence type="ECO:0000313" key="10">
    <source>
        <dbReference type="EMBL" id="AGY57260.1"/>
    </source>
</evidence>
<keyword evidence="4 10" id="KW-0808">Transferase</keyword>
<proteinExistence type="predicted"/>
<dbReference type="OrthoDB" id="118633at2"/>
<dbReference type="EC" id="2.3.1.82" evidence="2"/>
<dbReference type="eggNOG" id="COG1670">
    <property type="taxonomic scope" value="Bacteria"/>
</dbReference>
<dbReference type="PANTHER" id="PTHR43072">
    <property type="entry name" value="N-ACETYLTRANSFERASE"/>
    <property type="match status" value="1"/>
</dbReference>
<sequence length="139" mass="15317">MRSELWPEEVGGEHAREIERYFAGGIEPWAMTVLVYPRSNGGLAGFVELSVRASAPGCESANVGYLEGWYVDADVRNRGMGRALVAAAEAWARAQGCSEMASDAEIENLVSLRAHERLGYQEVERTVHFCKRLIAQEGD</sequence>
<evidence type="ECO:0000256" key="4">
    <source>
        <dbReference type="ARBA" id="ARBA00022679"/>
    </source>
</evidence>